<reference evidence="2" key="2">
    <citation type="journal article" date="2021" name="PeerJ">
        <title>Extensive microbial diversity within the chicken gut microbiome revealed by metagenomics and culture.</title>
        <authorList>
            <person name="Gilroy R."/>
            <person name="Ravi A."/>
            <person name="Getino M."/>
            <person name="Pursley I."/>
            <person name="Horton D.L."/>
            <person name="Alikhan N.F."/>
            <person name="Baker D."/>
            <person name="Gharbi K."/>
            <person name="Hall N."/>
            <person name="Watson M."/>
            <person name="Adriaenssens E.M."/>
            <person name="Foster-Nyarko E."/>
            <person name="Jarju S."/>
            <person name="Secka A."/>
            <person name="Antonio M."/>
            <person name="Oren A."/>
            <person name="Chaudhuri R.R."/>
            <person name="La Ragione R."/>
            <person name="Hildebrand F."/>
            <person name="Pallen M.J."/>
        </authorList>
    </citation>
    <scope>NUCLEOTIDE SEQUENCE</scope>
    <source>
        <strain evidence="2">9794</strain>
    </source>
</reference>
<dbReference type="GeneID" id="43185971"/>
<dbReference type="EMBL" id="QSTF01000026">
    <property type="protein sequence ID" value="RGM38632.1"/>
    <property type="molecule type" value="Genomic_DNA"/>
</dbReference>
<feature type="chain" id="PRO_5041810612" evidence="1">
    <location>
        <begin position="21"/>
        <end position="134"/>
    </location>
</feature>
<dbReference type="EMBL" id="QSQT01000016">
    <property type="protein sequence ID" value="RGK54878.1"/>
    <property type="molecule type" value="Genomic_DNA"/>
</dbReference>
<evidence type="ECO:0000313" key="3">
    <source>
        <dbReference type="EMBL" id="RGK54878.1"/>
    </source>
</evidence>
<dbReference type="Proteomes" id="UP000285750">
    <property type="component" value="Unassembled WGS sequence"/>
</dbReference>
<dbReference type="InterPro" id="IPR011467">
    <property type="entry name" value="DUF1573"/>
</dbReference>
<evidence type="ECO:0000313" key="6">
    <source>
        <dbReference type="EMBL" id="RHF85209.1"/>
    </source>
</evidence>
<evidence type="ECO:0000313" key="2">
    <source>
        <dbReference type="EMBL" id="HJF81797.1"/>
    </source>
</evidence>
<dbReference type="Gene3D" id="2.60.40.10">
    <property type="entry name" value="Immunoglobulins"/>
    <property type="match status" value="1"/>
</dbReference>
<evidence type="ECO:0000313" key="9">
    <source>
        <dbReference type="Proteomes" id="UP000260862"/>
    </source>
</evidence>
<dbReference type="Proteomes" id="UP000260862">
    <property type="component" value="Unassembled WGS sequence"/>
</dbReference>
<evidence type="ECO:0000313" key="5">
    <source>
        <dbReference type="EMBL" id="RGS05778.1"/>
    </source>
</evidence>
<dbReference type="EMBL" id="DYWE01000091">
    <property type="protein sequence ID" value="HJF81797.1"/>
    <property type="molecule type" value="Genomic_DNA"/>
</dbReference>
<evidence type="ECO:0000313" key="12">
    <source>
        <dbReference type="Proteomes" id="UP000285750"/>
    </source>
</evidence>
<dbReference type="Pfam" id="PF07610">
    <property type="entry name" value="DUF1573"/>
    <property type="match status" value="1"/>
</dbReference>
<dbReference type="InterPro" id="IPR013783">
    <property type="entry name" value="Ig-like_fold"/>
</dbReference>
<dbReference type="RefSeq" id="WP_007563525.1">
    <property type="nucleotide sequence ID" value="NZ_CABKPU010000002.1"/>
</dbReference>
<keyword evidence="9" id="KW-1185">Reference proteome</keyword>
<dbReference type="Proteomes" id="UP000285109">
    <property type="component" value="Unassembled WGS sequence"/>
</dbReference>
<evidence type="ECO:0000313" key="10">
    <source>
        <dbReference type="Proteomes" id="UP000283485"/>
    </source>
</evidence>
<gene>
    <name evidence="6" type="ORF">DW653_15830</name>
    <name evidence="5" type="ORF">DWY14_11600</name>
    <name evidence="7" type="ORF">DWZ34_07710</name>
    <name evidence="4" type="ORF">DXC17_10310</name>
    <name evidence="3" type="ORF">DXD04_09395</name>
    <name evidence="2" type="ORF">K8V40_09130</name>
</gene>
<reference evidence="2" key="3">
    <citation type="submission" date="2021-09" db="EMBL/GenBank/DDBJ databases">
        <authorList>
            <person name="Gilroy R."/>
        </authorList>
    </citation>
    <scope>NUCLEOTIDE SEQUENCE</scope>
    <source>
        <strain evidence="2">9794</strain>
    </source>
</reference>
<dbReference type="Proteomes" id="UP000283485">
    <property type="component" value="Unassembled WGS sequence"/>
</dbReference>
<dbReference type="PANTHER" id="PTHR37833:SF1">
    <property type="entry name" value="SIGNAL PEPTIDE PROTEIN"/>
    <property type="match status" value="1"/>
</dbReference>
<evidence type="ECO:0000256" key="1">
    <source>
        <dbReference type="SAM" id="SignalP"/>
    </source>
</evidence>
<evidence type="ECO:0000313" key="8">
    <source>
        <dbReference type="Proteomes" id="UP000260780"/>
    </source>
</evidence>
<dbReference type="EMBL" id="QRUY01000026">
    <property type="protein sequence ID" value="RGS05778.1"/>
    <property type="molecule type" value="Genomic_DNA"/>
</dbReference>
<reference evidence="8 9" key="1">
    <citation type="submission" date="2018-08" db="EMBL/GenBank/DDBJ databases">
        <title>A genome reference for cultivated species of the human gut microbiota.</title>
        <authorList>
            <person name="Zou Y."/>
            <person name="Xue W."/>
            <person name="Luo G."/>
        </authorList>
    </citation>
    <scope>NUCLEOTIDE SEQUENCE [LARGE SCALE GENOMIC DNA]</scope>
    <source>
        <strain evidence="5 12">AF24-16AC</strain>
        <strain evidence="7 11">AF31-28B-AC</strain>
        <strain evidence="6 10">AM23-23</strain>
        <strain evidence="4 8">OM08-14</strain>
        <strain evidence="3 9">TF10-3AC</strain>
    </source>
</reference>
<dbReference type="EMBL" id="QRQK01000013">
    <property type="protein sequence ID" value="RHM97002.1"/>
    <property type="molecule type" value="Genomic_DNA"/>
</dbReference>
<evidence type="ECO:0000313" key="7">
    <source>
        <dbReference type="EMBL" id="RHM97002.1"/>
    </source>
</evidence>
<feature type="signal peptide" evidence="1">
    <location>
        <begin position="1"/>
        <end position="20"/>
    </location>
</feature>
<sequence length="134" mass="14613">MKKILFTTLLCVMNVLFVIAQGTAEITFEKTSYNFGSFSESSPKVTCKFKFKNTGDGPLVIHQAIASCGCTVPQYPKEPIKPGESGEVTVTYNGAGKFPGHFRKTITLRTNSKNEITRLVVEGDMTPASADINQ</sequence>
<dbReference type="Proteomes" id="UP000260780">
    <property type="component" value="Unassembled WGS sequence"/>
</dbReference>
<proteinExistence type="predicted"/>
<dbReference type="AlphaFoldDB" id="A0A3E4W8V4"/>
<dbReference type="EMBL" id="QRHQ01000052">
    <property type="protein sequence ID" value="RHF85209.1"/>
    <property type="molecule type" value="Genomic_DNA"/>
</dbReference>
<accession>A0A3E4W8V4</accession>
<evidence type="ECO:0000313" key="4">
    <source>
        <dbReference type="EMBL" id="RGM38632.1"/>
    </source>
</evidence>
<dbReference type="PANTHER" id="PTHR37833">
    <property type="entry name" value="LIPOPROTEIN-RELATED"/>
    <property type="match status" value="1"/>
</dbReference>
<dbReference type="Proteomes" id="UP000722357">
    <property type="component" value="Unassembled WGS sequence"/>
</dbReference>
<protein>
    <submittedName>
        <fullName evidence="4">DUF1573 domain-containing protein</fullName>
    </submittedName>
</protein>
<comment type="caution">
    <text evidence="4">The sequence shown here is derived from an EMBL/GenBank/DDBJ whole genome shotgun (WGS) entry which is preliminary data.</text>
</comment>
<organism evidence="4 8">
    <name type="scientific">Phocaeicola plebeius</name>
    <dbReference type="NCBI Taxonomy" id="310297"/>
    <lineage>
        <taxon>Bacteria</taxon>
        <taxon>Pseudomonadati</taxon>
        <taxon>Bacteroidota</taxon>
        <taxon>Bacteroidia</taxon>
        <taxon>Bacteroidales</taxon>
        <taxon>Bacteroidaceae</taxon>
        <taxon>Phocaeicola</taxon>
    </lineage>
</organism>
<name>A0A3E4W8V4_9BACT</name>
<keyword evidence="1" id="KW-0732">Signal</keyword>
<evidence type="ECO:0000313" key="11">
    <source>
        <dbReference type="Proteomes" id="UP000285109"/>
    </source>
</evidence>